<comment type="caution">
    <text evidence="1">The sequence shown here is derived from an EMBL/GenBank/DDBJ whole genome shotgun (WGS) entry which is preliminary data.</text>
</comment>
<sequence>MFPKTLDFLTKILNLQGGSSRAFKHEIAVR</sequence>
<evidence type="ECO:0000313" key="1">
    <source>
        <dbReference type="EMBL" id="DAD32328.1"/>
    </source>
</evidence>
<accession>A0A822YSY2</accession>
<proteinExistence type="predicted"/>
<gene>
    <name evidence="1" type="ORF">HUJ06_011179</name>
</gene>
<dbReference type="Proteomes" id="UP000607653">
    <property type="component" value="Unassembled WGS sequence"/>
</dbReference>
<dbReference type="EMBL" id="DUZY01000003">
    <property type="protein sequence ID" value="DAD32328.1"/>
    <property type="molecule type" value="Genomic_DNA"/>
</dbReference>
<protein>
    <submittedName>
        <fullName evidence="1">Uncharacterized protein</fullName>
    </submittedName>
</protein>
<reference evidence="1 2" key="1">
    <citation type="journal article" date="2020" name="Mol. Biol. Evol.">
        <title>Distinct Expression and Methylation Patterns for Genes with Different Fates following a Single Whole-Genome Duplication in Flowering Plants.</title>
        <authorList>
            <person name="Shi T."/>
            <person name="Rahmani R.S."/>
            <person name="Gugger P.F."/>
            <person name="Wang M."/>
            <person name="Li H."/>
            <person name="Zhang Y."/>
            <person name="Li Z."/>
            <person name="Wang Q."/>
            <person name="Van de Peer Y."/>
            <person name="Marchal K."/>
            <person name="Chen J."/>
        </authorList>
    </citation>
    <scope>NUCLEOTIDE SEQUENCE [LARGE SCALE GENOMIC DNA]</scope>
    <source>
        <tissue evidence="1">Leaf</tissue>
    </source>
</reference>
<dbReference type="AlphaFoldDB" id="A0A822YSY2"/>
<organism evidence="1 2">
    <name type="scientific">Nelumbo nucifera</name>
    <name type="common">Sacred lotus</name>
    <dbReference type="NCBI Taxonomy" id="4432"/>
    <lineage>
        <taxon>Eukaryota</taxon>
        <taxon>Viridiplantae</taxon>
        <taxon>Streptophyta</taxon>
        <taxon>Embryophyta</taxon>
        <taxon>Tracheophyta</taxon>
        <taxon>Spermatophyta</taxon>
        <taxon>Magnoliopsida</taxon>
        <taxon>Proteales</taxon>
        <taxon>Nelumbonaceae</taxon>
        <taxon>Nelumbo</taxon>
    </lineage>
</organism>
<keyword evidence="2" id="KW-1185">Reference proteome</keyword>
<name>A0A822YSY2_NELNU</name>
<evidence type="ECO:0000313" key="2">
    <source>
        <dbReference type="Proteomes" id="UP000607653"/>
    </source>
</evidence>